<reference evidence="1 2" key="1">
    <citation type="journal article" date="2012" name="PLoS ONE">
        <title>Edwardsiella comparative phylogenomics reveal the new intra/inter-species taxonomic relationships, virulence evolution and niche adaptation mechanisms.</title>
        <authorList>
            <person name="Yang M."/>
            <person name="Lv Y."/>
            <person name="Xiao J."/>
            <person name="Wu H."/>
            <person name="Zheng H."/>
            <person name="Liu Q."/>
            <person name="Zhang Y."/>
            <person name="Wang Q."/>
        </authorList>
    </citation>
    <scope>NUCLEOTIDE SEQUENCE [LARGE SCALE GENOMIC DNA]</scope>
    <source>
        <strain evidence="2">080813</strain>
    </source>
</reference>
<dbReference type="Proteomes" id="UP000028681">
    <property type="component" value="Chromosome"/>
</dbReference>
<gene>
    <name evidence="1" type="ORF">ETEE_0002</name>
</gene>
<evidence type="ECO:0000313" key="1">
    <source>
        <dbReference type="EMBL" id="AIJ06488.1"/>
    </source>
</evidence>
<proteinExistence type="predicted"/>
<dbReference type="KEGG" id="ete:ETEE_0002"/>
<protein>
    <submittedName>
        <fullName evidence="1">Uncharacterized protein</fullName>
    </submittedName>
</protein>
<name>A0A076LIX6_9GAMM</name>
<organism evidence="1 2">
    <name type="scientific">Edwardsiella anguillarum ET080813</name>
    <dbReference type="NCBI Taxonomy" id="667120"/>
    <lineage>
        <taxon>Bacteria</taxon>
        <taxon>Pseudomonadati</taxon>
        <taxon>Pseudomonadota</taxon>
        <taxon>Gammaproteobacteria</taxon>
        <taxon>Enterobacterales</taxon>
        <taxon>Hafniaceae</taxon>
        <taxon>Edwardsiella</taxon>
    </lineage>
</organism>
<sequence>MHFHKLNNRDNNGVEITSQNRIIKLFLIFKVAFRIMTM</sequence>
<evidence type="ECO:0000313" key="2">
    <source>
        <dbReference type="Proteomes" id="UP000028681"/>
    </source>
</evidence>
<dbReference type="HOGENOM" id="CLU_3327335_0_0_6"/>
<accession>A0A076LIX6</accession>
<dbReference type="AlphaFoldDB" id="A0A076LIX6"/>
<dbReference type="EMBL" id="CP006664">
    <property type="protein sequence ID" value="AIJ06488.1"/>
    <property type="molecule type" value="Genomic_DNA"/>
</dbReference>